<dbReference type="Pfam" id="PF00248">
    <property type="entry name" value="Aldo_ket_red"/>
    <property type="match status" value="1"/>
</dbReference>
<dbReference type="InterPro" id="IPR023210">
    <property type="entry name" value="NADP_OxRdtase_dom"/>
</dbReference>
<gene>
    <name evidence="3" type="ORF">GCM10011575_34160</name>
</gene>
<keyword evidence="4" id="KW-1185">Reference proteome</keyword>
<evidence type="ECO:0000259" key="2">
    <source>
        <dbReference type="Pfam" id="PF00248"/>
    </source>
</evidence>
<evidence type="ECO:0000313" key="4">
    <source>
        <dbReference type="Proteomes" id="UP000613840"/>
    </source>
</evidence>
<dbReference type="Gene3D" id="3.20.20.100">
    <property type="entry name" value="NADP-dependent oxidoreductase domain"/>
    <property type="match status" value="1"/>
</dbReference>
<proteinExistence type="predicted"/>
<protein>
    <submittedName>
        <fullName evidence="3">Oxidoreductase</fullName>
    </submittedName>
</protein>
<name>A0A917W5W0_9ACTN</name>
<dbReference type="GO" id="GO:0016491">
    <property type="term" value="F:oxidoreductase activity"/>
    <property type="evidence" value="ECO:0007669"/>
    <property type="project" value="UniProtKB-KW"/>
</dbReference>
<dbReference type="RefSeq" id="WP_188896587.1">
    <property type="nucleotide sequence ID" value="NZ_BMMZ01000009.1"/>
</dbReference>
<dbReference type="PANTHER" id="PTHR43625:SF40">
    <property type="entry name" value="ALDO-KETO REDUCTASE YAKC [NADP(+)]"/>
    <property type="match status" value="1"/>
</dbReference>
<dbReference type="AlphaFoldDB" id="A0A917W5W0"/>
<dbReference type="Proteomes" id="UP000613840">
    <property type="component" value="Unassembled WGS sequence"/>
</dbReference>
<dbReference type="PANTHER" id="PTHR43625">
    <property type="entry name" value="AFLATOXIN B1 ALDEHYDE REDUCTASE"/>
    <property type="match status" value="1"/>
</dbReference>
<reference evidence="3" key="2">
    <citation type="submission" date="2020-09" db="EMBL/GenBank/DDBJ databases">
        <authorList>
            <person name="Sun Q."/>
            <person name="Zhou Y."/>
        </authorList>
    </citation>
    <scope>NUCLEOTIDE SEQUENCE</scope>
    <source>
        <strain evidence="3">CGMCC 4.7306</strain>
    </source>
</reference>
<keyword evidence="1" id="KW-0560">Oxidoreductase</keyword>
<dbReference type="CDD" id="cd19088">
    <property type="entry name" value="AKR_AKR13B1"/>
    <property type="match status" value="1"/>
</dbReference>
<dbReference type="InterPro" id="IPR020471">
    <property type="entry name" value="AKR"/>
</dbReference>
<organism evidence="3 4">
    <name type="scientific">Microlunatus endophyticus</name>
    <dbReference type="NCBI Taxonomy" id="1716077"/>
    <lineage>
        <taxon>Bacteria</taxon>
        <taxon>Bacillati</taxon>
        <taxon>Actinomycetota</taxon>
        <taxon>Actinomycetes</taxon>
        <taxon>Propionibacteriales</taxon>
        <taxon>Propionibacteriaceae</taxon>
        <taxon>Microlunatus</taxon>
    </lineage>
</organism>
<feature type="domain" description="NADP-dependent oxidoreductase" evidence="2">
    <location>
        <begin position="12"/>
        <end position="275"/>
    </location>
</feature>
<dbReference type="InterPro" id="IPR036812">
    <property type="entry name" value="NAD(P)_OxRdtase_dom_sf"/>
</dbReference>
<dbReference type="PRINTS" id="PR00069">
    <property type="entry name" value="ALDKETRDTASE"/>
</dbReference>
<sequence length="284" mass="29920">MIMIGDRPISAIGLGGAGWSLGDRVDVAQSVATIHAALDAGIRLIDTARAYTTVTDESHNEDLIALALHDHPLRDEVLVATKGGHYRAGRESFPFDGRPATLRQHCEASLSHLGVDRIGLYQLHHPDPAVPIEESVLALRELQDEGKIAMIGVSNVSLTLLRRAQSVADIVSVQNQFSLFHHEDPGLLAACAEAGIAYLAYSPLGGGRVGELVASEPIRTIAAAHGATPIQVALAWLRSAGHPVIPIVGTRRAEAIVEASGASALELDQQELAQLGHGSATLSP</sequence>
<evidence type="ECO:0000313" key="3">
    <source>
        <dbReference type="EMBL" id="GGL73026.1"/>
    </source>
</evidence>
<dbReference type="EMBL" id="BMMZ01000009">
    <property type="protein sequence ID" value="GGL73026.1"/>
    <property type="molecule type" value="Genomic_DNA"/>
</dbReference>
<evidence type="ECO:0000256" key="1">
    <source>
        <dbReference type="ARBA" id="ARBA00023002"/>
    </source>
</evidence>
<reference evidence="3" key="1">
    <citation type="journal article" date="2014" name="Int. J. Syst. Evol. Microbiol.">
        <title>Complete genome sequence of Corynebacterium casei LMG S-19264T (=DSM 44701T), isolated from a smear-ripened cheese.</title>
        <authorList>
            <consortium name="US DOE Joint Genome Institute (JGI-PGF)"/>
            <person name="Walter F."/>
            <person name="Albersmeier A."/>
            <person name="Kalinowski J."/>
            <person name="Ruckert C."/>
        </authorList>
    </citation>
    <scope>NUCLEOTIDE SEQUENCE</scope>
    <source>
        <strain evidence="3">CGMCC 4.7306</strain>
    </source>
</reference>
<accession>A0A917W5W0</accession>
<dbReference type="InterPro" id="IPR050791">
    <property type="entry name" value="Aldo-Keto_reductase"/>
</dbReference>
<comment type="caution">
    <text evidence="3">The sequence shown here is derived from an EMBL/GenBank/DDBJ whole genome shotgun (WGS) entry which is preliminary data.</text>
</comment>
<dbReference type="SUPFAM" id="SSF51430">
    <property type="entry name" value="NAD(P)-linked oxidoreductase"/>
    <property type="match status" value="1"/>
</dbReference>
<dbReference type="GO" id="GO:0005737">
    <property type="term" value="C:cytoplasm"/>
    <property type="evidence" value="ECO:0007669"/>
    <property type="project" value="TreeGrafter"/>
</dbReference>